<dbReference type="AlphaFoldDB" id="A0A6J3GFY1"/>
<reference evidence="5" key="1">
    <citation type="submission" date="2025-08" db="UniProtKB">
        <authorList>
            <consortium name="RefSeq"/>
        </authorList>
    </citation>
    <scope>IDENTIFICATION</scope>
    <source>
        <tissue evidence="5">Blood</tissue>
    </source>
</reference>
<proteinExistence type="predicted"/>
<evidence type="ECO:0000256" key="3">
    <source>
        <dbReference type="SAM" id="Phobius"/>
    </source>
</evidence>
<keyword evidence="4" id="KW-1185">Reference proteome</keyword>
<dbReference type="GeneID" id="116538547"/>
<dbReference type="RefSeq" id="XP_032116854.1">
    <property type="nucleotide sequence ID" value="XM_032260963.1"/>
</dbReference>
<dbReference type="PANTHER" id="PTHR23158">
    <property type="entry name" value="MELANOMA INHIBITORY ACTIVITY-RELATED"/>
    <property type="match status" value="1"/>
</dbReference>
<sequence>MEKLPRILAALLESMVSNSNGFPWELVIWAGVIGFVAIPLFFWRSFRSVRSRRYLGREKKLAAELSEQIREKCELLDKFSFLQKSYEGYERESSLQDVSFEKNAAEAQSLEETCEKLNRSVSEMEEEIPYLKKELQEEKYIHSRQHQLMENISEIRKSLEDLSKSLKSRVAEATMPLNIFQMNGKQLNVAIKDAFNENSELQESQKHLLQEAEAWKEQVSELNKQKIIFEDSNVHTEQVLNDKDDDIKTLTKHLLNMKDWAAILGEDMMDDHNSKVEMKSESESDASLADHPKGALKKLIDAAKSNAYLKSLEGERNQIYTELSEIDKTEKQLLGHIKHLESEQASLQSENTGFKSENRKLQQKLEIMTELHEETTMRLYKTFTAEENNQLERQEKLTKQDEKINYTTDQLDKYRKQAQHLEEELERMILSYPEQILLLKKKAHDNWLAARTAEINLNGFRKENAKYRQKLADTERKFKFLHKDPSAVDVPNTGFDRERYTYVTDMRRGTPFPPPPPGTLFEVSPRDFPPSYFPGPPYAPFAVRNAYPPRGFPLNLPPRPGIFPPTPKY</sequence>
<feature type="coiled-coil region" evidence="2">
    <location>
        <begin position="100"/>
        <end position="134"/>
    </location>
</feature>
<organism evidence="4 5">
    <name type="scientific">Sapajus apella</name>
    <name type="common">Brown-capped capuchin</name>
    <name type="synonym">Cebus apella</name>
    <dbReference type="NCBI Taxonomy" id="9515"/>
    <lineage>
        <taxon>Eukaryota</taxon>
        <taxon>Metazoa</taxon>
        <taxon>Chordata</taxon>
        <taxon>Craniata</taxon>
        <taxon>Vertebrata</taxon>
        <taxon>Euteleostomi</taxon>
        <taxon>Mammalia</taxon>
        <taxon>Eutheria</taxon>
        <taxon>Euarchontoglires</taxon>
        <taxon>Primates</taxon>
        <taxon>Haplorrhini</taxon>
        <taxon>Platyrrhini</taxon>
        <taxon>Cebidae</taxon>
        <taxon>Cebinae</taxon>
        <taxon>Sapajus</taxon>
    </lineage>
</organism>
<feature type="coiled-coil region" evidence="2">
    <location>
        <begin position="191"/>
        <end position="225"/>
    </location>
</feature>
<evidence type="ECO:0000313" key="5">
    <source>
        <dbReference type="RefSeq" id="XP_032116854.1"/>
    </source>
</evidence>
<accession>A0A6J3GFY1</accession>
<feature type="coiled-coil region" evidence="2">
    <location>
        <begin position="404"/>
        <end position="484"/>
    </location>
</feature>
<keyword evidence="3" id="KW-1133">Transmembrane helix</keyword>
<name>A0A6J3GFY1_SAPAP</name>
<dbReference type="GO" id="GO:0005789">
    <property type="term" value="C:endoplasmic reticulum membrane"/>
    <property type="evidence" value="ECO:0007669"/>
    <property type="project" value="TreeGrafter"/>
</dbReference>
<protein>
    <submittedName>
        <fullName evidence="5">CTAGE family member 15-like</fullName>
    </submittedName>
</protein>
<keyword evidence="3" id="KW-0472">Membrane</keyword>
<keyword evidence="1 2" id="KW-0175">Coiled coil</keyword>
<feature type="transmembrane region" description="Helical" evidence="3">
    <location>
        <begin position="26"/>
        <end position="43"/>
    </location>
</feature>
<dbReference type="GO" id="GO:0006888">
    <property type="term" value="P:endoplasmic reticulum to Golgi vesicle-mediated transport"/>
    <property type="evidence" value="ECO:0007669"/>
    <property type="project" value="TreeGrafter"/>
</dbReference>
<evidence type="ECO:0000313" key="4">
    <source>
        <dbReference type="Proteomes" id="UP000504640"/>
    </source>
</evidence>
<dbReference type="GO" id="GO:0009306">
    <property type="term" value="P:protein secretion"/>
    <property type="evidence" value="ECO:0007669"/>
    <property type="project" value="TreeGrafter"/>
</dbReference>
<evidence type="ECO:0000256" key="2">
    <source>
        <dbReference type="SAM" id="Coils"/>
    </source>
</evidence>
<gene>
    <name evidence="5" type="primary">LOC116538547</name>
</gene>
<dbReference type="GO" id="GO:0070971">
    <property type="term" value="C:endoplasmic reticulum exit site"/>
    <property type="evidence" value="ECO:0007669"/>
    <property type="project" value="TreeGrafter"/>
</dbReference>
<keyword evidence="3" id="KW-0812">Transmembrane</keyword>
<dbReference type="GO" id="GO:0035459">
    <property type="term" value="P:vesicle cargo loading"/>
    <property type="evidence" value="ECO:0007669"/>
    <property type="project" value="TreeGrafter"/>
</dbReference>
<evidence type="ECO:0000256" key="1">
    <source>
        <dbReference type="ARBA" id="ARBA00023054"/>
    </source>
</evidence>
<dbReference type="InterPro" id="IPR051500">
    <property type="entry name" value="cTAGE_MIA/OTOR"/>
</dbReference>
<dbReference type="PANTHER" id="PTHR23158:SF38">
    <property type="entry name" value="MELANOMA INHIBITORY ACTIVITY PROTEIN 2"/>
    <property type="match status" value="1"/>
</dbReference>
<dbReference type="Proteomes" id="UP000504640">
    <property type="component" value="Unplaced"/>
</dbReference>